<feature type="signal peptide" evidence="1">
    <location>
        <begin position="1"/>
        <end position="23"/>
    </location>
</feature>
<keyword evidence="1" id="KW-0732">Signal</keyword>
<dbReference type="InParanoid" id="A0A409XKD2"/>
<dbReference type="SUPFAM" id="SSF63829">
    <property type="entry name" value="Calcium-dependent phosphotriesterase"/>
    <property type="match status" value="1"/>
</dbReference>
<comment type="caution">
    <text evidence="3">The sequence shown here is derived from an EMBL/GenBank/DDBJ whole genome shotgun (WGS) entry which is preliminary data.</text>
</comment>
<dbReference type="SUPFAM" id="SSF63825">
    <property type="entry name" value="YWTD domain"/>
    <property type="match status" value="1"/>
</dbReference>
<feature type="domain" description="Phytase-like" evidence="2">
    <location>
        <begin position="88"/>
        <end position="397"/>
    </location>
</feature>
<feature type="chain" id="PRO_5018980999" description="Phytase-like domain-containing protein" evidence="1">
    <location>
        <begin position="24"/>
        <end position="508"/>
    </location>
</feature>
<evidence type="ECO:0000313" key="4">
    <source>
        <dbReference type="Proteomes" id="UP000283269"/>
    </source>
</evidence>
<organism evidence="3 4">
    <name type="scientific">Psilocybe cyanescens</name>
    <dbReference type="NCBI Taxonomy" id="93625"/>
    <lineage>
        <taxon>Eukaryota</taxon>
        <taxon>Fungi</taxon>
        <taxon>Dikarya</taxon>
        <taxon>Basidiomycota</taxon>
        <taxon>Agaricomycotina</taxon>
        <taxon>Agaricomycetes</taxon>
        <taxon>Agaricomycetidae</taxon>
        <taxon>Agaricales</taxon>
        <taxon>Agaricineae</taxon>
        <taxon>Strophariaceae</taxon>
        <taxon>Psilocybe</taxon>
    </lineage>
</organism>
<keyword evidence="4" id="KW-1185">Reference proteome</keyword>
<dbReference type="PANTHER" id="PTHR37957">
    <property type="entry name" value="BLR7070 PROTEIN"/>
    <property type="match status" value="1"/>
</dbReference>
<evidence type="ECO:0000313" key="3">
    <source>
        <dbReference type="EMBL" id="PPQ91200.1"/>
    </source>
</evidence>
<dbReference type="PANTHER" id="PTHR37957:SF1">
    <property type="entry name" value="PHYTASE-LIKE DOMAIN-CONTAINING PROTEIN"/>
    <property type="match status" value="1"/>
</dbReference>
<name>A0A409XKD2_PSICY</name>
<reference evidence="3 4" key="1">
    <citation type="journal article" date="2018" name="Evol. Lett.">
        <title>Horizontal gene cluster transfer increased hallucinogenic mushroom diversity.</title>
        <authorList>
            <person name="Reynolds H.T."/>
            <person name="Vijayakumar V."/>
            <person name="Gluck-Thaler E."/>
            <person name="Korotkin H.B."/>
            <person name="Matheny P.B."/>
            <person name="Slot J.C."/>
        </authorList>
    </citation>
    <scope>NUCLEOTIDE SEQUENCE [LARGE SCALE GENOMIC DNA]</scope>
    <source>
        <strain evidence="3 4">2631</strain>
    </source>
</reference>
<gene>
    <name evidence="3" type="ORF">CVT25_001216</name>
</gene>
<dbReference type="STRING" id="93625.A0A409XKD2"/>
<dbReference type="Pfam" id="PF13449">
    <property type="entry name" value="Phytase-like"/>
    <property type="match status" value="1"/>
</dbReference>
<accession>A0A409XKD2</accession>
<evidence type="ECO:0000256" key="1">
    <source>
        <dbReference type="SAM" id="SignalP"/>
    </source>
</evidence>
<dbReference type="Proteomes" id="UP000283269">
    <property type="component" value="Unassembled WGS sequence"/>
</dbReference>
<dbReference type="AlphaFoldDB" id="A0A409XKD2"/>
<dbReference type="InterPro" id="IPR027372">
    <property type="entry name" value="Phytase-like_dom"/>
</dbReference>
<evidence type="ECO:0000259" key="2">
    <source>
        <dbReference type="Pfam" id="PF13449"/>
    </source>
</evidence>
<sequence>MYTSSISFLILGSSLFLLGGVSCAPSVDATQTSSATAAAVSVTLDGLTYVNKGLVGFGLIPSDFLESTGDTIGGIGSAIAIKRGTWSAHTDGTFTGTLVVHPDRGFNVDGTVDYQARRHELHFTLSPYTSSTKLTFSAAQQTFQISYVNTTLEFERGNTKTSGLDPNAIRPAQSGFPTVPTADPQMPIVSISEPHLVLDIEGIVLNADGSYWISDEYGPYIYRFSAAGQLLQTIQPPSAILPFISGKLNFTSDEDPDTGRSSNQGFEGLTIDPATNTLYAMLQSATIQDGGSDKSTSRFTRLLAYDVSNPLVSVPLIGEWVVPLPQSGGGNTEACSEIHFLGAGVFLALSRDGDGRGGDDNKSSYKQADIFSIAKATDIHGTSFDSASTPISPKGKLAKGITAATYVSFVNFVDSTQLARFGLHNGSPDDETLIDAKWESLALAPVNDPAFPNDYFLITASDNDFLSTHGVSLGVPFDAGIDVDNQFLVFRVTLPSVSPGSVQLNLGI</sequence>
<dbReference type="OrthoDB" id="425936at2759"/>
<protein>
    <recommendedName>
        <fullName evidence="2">Phytase-like domain-containing protein</fullName>
    </recommendedName>
</protein>
<proteinExistence type="predicted"/>
<dbReference type="EMBL" id="NHYD01001423">
    <property type="protein sequence ID" value="PPQ91200.1"/>
    <property type="molecule type" value="Genomic_DNA"/>
</dbReference>